<dbReference type="RefSeq" id="WP_078932982.1">
    <property type="nucleotide sequence ID" value="NZ_FUWG01000007.1"/>
</dbReference>
<feature type="domain" description="DHHA1" evidence="7">
    <location>
        <begin position="494"/>
        <end position="588"/>
    </location>
</feature>
<dbReference type="PANTHER" id="PTHR30255:SF2">
    <property type="entry name" value="SINGLE-STRANDED-DNA-SPECIFIC EXONUCLEASE RECJ"/>
    <property type="match status" value="1"/>
</dbReference>
<dbReference type="Pfam" id="PF17768">
    <property type="entry name" value="RecJ_OB"/>
    <property type="match status" value="1"/>
</dbReference>
<evidence type="ECO:0000259" key="8">
    <source>
        <dbReference type="Pfam" id="PF17768"/>
    </source>
</evidence>
<comment type="similarity">
    <text evidence="1">Belongs to the RecJ family.</text>
</comment>
<protein>
    <recommendedName>
        <fullName evidence="2">Single-stranded-DNA-specific exonuclease RecJ</fullName>
    </recommendedName>
</protein>
<dbReference type="GO" id="GO:0006310">
    <property type="term" value="P:DNA recombination"/>
    <property type="evidence" value="ECO:0007669"/>
    <property type="project" value="InterPro"/>
</dbReference>
<proteinExistence type="inferred from homology"/>
<feature type="domain" description="DDH" evidence="6">
    <location>
        <begin position="78"/>
        <end position="208"/>
    </location>
</feature>
<dbReference type="Gene3D" id="2.40.50.460">
    <property type="match status" value="1"/>
</dbReference>
<dbReference type="GO" id="GO:0006281">
    <property type="term" value="P:DNA repair"/>
    <property type="evidence" value="ECO:0007669"/>
    <property type="project" value="InterPro"/>
</dbReference>
<evidence type="ECO:0000256" key="3">
    <source>
        <dbReference type="ARBA" id="ARBA00022722"/>
    </source>
</evidence>
<dbReference type="PANTHER" id="PTHR30255">
    <property type="entry name" value="SINGLE-STRANDED-DNA-SPECIFIC EXONUCLEASE RECJ"/>
    <property type="match status" value="1"/>
</dbReference>
<sequence length="719" mass="80532">MKKFNKKSVKKEDVVRLHEKYKFDYLEASILARRGITSGQDVMYYMESDTRFLHQPFLFSAMEDAVERINQAIEEKEKILIFGDKDVDGITSTAILYGYLKNRGADVQFRLPVGEDAYGLSMEAVDDFEAYCNGFSALIITVDCGISNNAEIDHANDLGIDVIVTDHHNPPEILPAAAVIVDPKTKDSGYPFTDISGAAVAFKLVSALRFSRTELYGQDFCLMHVKPEKDSYTVDCLKIRNLVKKARHTFSAIPGSTSVYNTKLPDFLSGQQIFVWNEKETKTHLRELFGTGVEFQMLDMQPEIAKQLPFVLGKSLEELRTISKIARYSDSPLTELDSFYNLFVTFAEKSAEKIFPKHKIDSENDLQLVAVAALADIMPLKNENRIFVKTGLAAMNAGKIRKGLAELIARSDLAGKKITSTDLSWKIIPSLNAAGRMGQSTVSLELLISESPQERNQKAAQIQEMNEQRKMFVADGESYTARQAEESLARFQNKLCIVQDARINRGITGILASKLMQKYNVPAIAITFSEDKTVAIGSMRSCRNLIATDFLDSFGTDFFLNHGGHNAAAGFSFNAGKLDAFIQKIQSMLPEITLDEENDSLDIDAELPADYITPELLTLIDKFEPFGEENPELRFISKNLAVSDAVILGKTERQHLKIMFDCGKYKFPALFWGEAARLNNDFSVKDRLDVIFNVTRNYYNGTITPQMILLDAQKSSVSE</sequence>
<dbReference type="STRING" id="261392.SAMN02745149_01063"/>
<dbReference type="InterPro" id="IPR038763">
    <property type="entry name" value="DHH_sf"/>
</dbReference>
<dbReference type="InterPro" id="IPR001667">
    <property type="entry name" value="DDH_dom"/>
</dbReference>
<dbReference type="SUPFAM" id="SSF64182">
    <property type="entry name" value="DHH phosphoesterases"/>
    <property type="match status" value="2"/>
</dbReference>
<dbReference type="InterPro" id="IPR003156">
    <property type="entry name" value="DHHA1_dom"/>
</dbReference>
<dbReference type="GeneID" id="78316362"/>
<evidence type="ECO:0000313" key="9">
    <source>
        <dbReference type="EMBL" id="SJZ39119.1"/>
    </source>
</evidence>
<dbReference type="Pfam" id="PF01368">
    <property type="entry name" value="DHH"/>
    <property type="match status" value="1"/>
</dbReference>
<dbReference type="InterPro" id="IPR051673">
    <property type="entry name" value="SSDNA_exonuclease_RecJ"/>
</dbReference>
<dbReference type="Pfam" id="PF02272">
    <property type="entry name" value="DHHA1"/>
    <property type="match status" value="1"/>
</dbReference>
<evidence type="ECO:0000256" key="1">
    <source>
        <dbReference type="ARBA" id="ARBA00005915"/>
    </source>
</evidence>
<name>A0A1T4K9N1_TREPO</name>
<gene>
    <name evidence="9" type="ORF">SAMN02745149_01063</name>
</gene>
<evidence type="ECO:0000259" key="7">
    <source>
        <dbReference type="Pfam" id="PF02272"/>
    </source>
</evidence>
<organism evidence="9 10">
    <name type="scientific">Treponema porcinum</name>
    <dbReference type="NCBI Taxonomy" id="261392"/>
    <lineage>
        <taxon>Bacteria</taxon>
        <taxon>Pseudomonadati</taxon>
        <taxon>Spirochaetota</taxon>
        <taxon>Spirochaetia</taxon>
        <taxon>Spirochaetales</taxon>
        <taxon>Treponemataceae</taxon>
        <taxon>Treponema</taxon>
    </lineage>
</organism>
<accession>A0A1T4K9N1</accession>
<evidence type="ECO:0000256" key="5">
    <source>
        <dbReference type="ARBA" id="ARBA00022839"/>
    </source>
</evidence>
<dbReference type="GO" id="GO:0003676">
    <property type="term" value="F:nucleic acid binding"/>
    <property type="evidence" value="ECO:0007669"/>
    <property type="project" value="InterPro"/>
</dbReference>
<dbReference type="Gene3D" id="3.90.1640.30">
    <property type="match status" value="2"/>
</dbReference>
<evidence type="ECO:0000259" key="6">
    <source>
        <dbReference type="Pfam" id="PF01368"/>
    </source>
</evidence>
<dbReference type="EMBL" id="FUWG01000007">
    <property type="protein sequence ID" value="SJZ39119.1"/>
    <property type="molecule type" value="Genomic_DNA"/>
</dbReference>
<dbReference type="NCBIfam" id="TIGR00644">
    <property type="entry name" value="recJ"/>
    <property type="match status" value="1"/>
</dbReference>
<dbReference type="AlphaFoldDB" id="A0A1T4K9N1"/>
<keyword evidence="4" id="KW-0378">Hydrolase</keyword>
<evidence type="ECO:0000313" key="10">
    <source>
        <dbReference type="Proteomes" id="UP000190423"/>
    </source>
</evidence>
<evidence type="ECO:0000256" key="2">
    <source>
        <dbReference type="ARBA" id="ARBA00019841"/>
    </source>
</evidence>
<dbReference type="InterPro" id="IPR004610">
    <property type="entry name" value="RecJ"/>
</dbReference>
<dbReference type="InterPro" id="IPR041122">
    <property type="entry name" value="RecJ_OB"/>
</dbReference>
<keyword evidence="3" id="KW-0540">Nuclease</keyword>
<feature type="domain" description="RecJ OB" evidence="8">
    <location>
        <begin position="603"/>
        <end position="710"/>
    </location>
</feature>
<keyword evidence="5 9" id="KW-0269">Exonuclease</keyword>
<keyword evidence="10" id="KW-1185">Reference proteome</keyword>
<evidence type="ECO:0000256" key="4">
    <source>
        <dbReference type="ARBA" id="ARBA00022801"/>
    </source>
</evidence>
<dbReference type="Proteomes" id="UP000190423">
    <property type="component" value="Unassembled WGS sequence"/>
</dbReference>
<dbReference type="GO" id="GO:0008409">
    <property type="term" value="F:5'-3' exonuclease activity"/>
    <property type="evidence" value="ECO:0007669"/>
    <property type="project" value="InterPro"/>
</dbReference>
<reference evidence="9 10" key="1">
    <citation type="submission" date="2017-02" db="EMBL/GenBank/DDBJ databases">
        <authorList>
            <person name="Peterson S.W."/>
        </authorList>
    </citation>
    <scope>NUCLEOTIDE SEQUENCE [LARGE SCALE GENOMIC DNA]</scope>
    <source>
        <strain evidence="9 10">ATCC BAA-908</strain>
    </source>
</reference>
<dbReference type="OrthoDB" id="9809852at2"/>